<evidence type="ECO:0000313" key="2">
    <source>
        <dbReference type="EMBL" id="AZG33879.1"/>
    </source>
</evidence>
<dbReference type="InterPro" id="IPR001268">
    <property type="entry name" value="NADH_UbQ_OxRdtase_30kDa_su"/>
</dbReference>
<reference evidence="3" key="3">
    <citation type="submission" date="2018-11" db="EMBL/GenBank/DDBJ databases">
        <authorList>
            <person name="Hwang Y.J."/>
            <person name="Hwang C.Y."/>
        </authorList>
    </citation>
    <scope>NUCLEOTIDE SEQUENCE</scope>
    <source>
        <strain evidence="3">R106</strain>
    </source>
</reference>
<proteinExistence type="predicted"/>
<feature type="domain" description="NADH:ubiquinone oxidoreductase 30kDa subunit" evidence="1">
    <location>
        <begin position="42"/>
        <end position="141"/>
    </location>
</feature>
<organism evidence="3 5">
    <name type="scientific">Shewanella psychromarinicola</name>
    <dbReference type="NCBI Taxonomy" id="2487742"/>
    <lineage>
        <taxon>Bacteria</taxon>
        <taxon>Pseudomonadati</taxon>
        <taxon>Pseudomonadota</taxon>
        <taxon>Gammaproteobacteria</taxon>
        <taxon>Alteromonadales</taxon>
        <taxon>Shewanellaceae</taxon>
        <taxon>Shewanella</taxon>
    </lineage>
</organism>
<dbReference type="RefSeq" id="WP_124013229.1">
    <property type="nucleotide sequence ID" value="NZ_CP034073.1"/>
</dbReference>
<dbReference type="SUPFAM" id="SSF143243">
    <property type="entry name" value="Nqo5-like"/>
    <property type="match status" value="1"/>
</dbReference>
<keyword evidence="4" id="KW-1185">Reference proteome</keyword>
<dbReference type="InterPro" id="IPR037232">
    <property type="entry name" value="NADH_quin_OxRdtase_su_C/D-like"/>
</dbReference>
<evidence type="ECO:0000313" key="5">
    <source>
        <dbReference type="Proteomes" id="UP000278855"/>
    </source>
</evidence>
<dbReference type="Proteomes" id="UP000273778">
    <property type="component" value="Chromosome"/>
</dbReference>
<dbReference type="Gene3D" id="3.30.460.80">
    <property type="entry name" value="NADH:ubiquinone oxidoreductase, 30kDa subunit"/>
    <property type="match status" value="1"/>
</dbReference>
<dbReference type="Proteomes" id="UP000278855">
    <property type="component" value="Unassembled WGS sequence"/>
</dbReference>
<dbReference type="EMBL" id="CP034073">
    <property type="protein sequence ID" value="AZG33879.1"/>
    <property type="molecule type" value="Genomic_DNA"/>
</dbReference>
<dbReference type="OrthoDB" id="9803286at2"/>
<reference evidence="5" key="2">
    <citation type="submission" date="2018-11" db="EMBL/GenBank/DDBJ databases">
        <title>Shewanella sp. R106.</title>
        <authorList>
            <person name="Hwang Y.J."/>
            <person name="Hwang C.Y."/>
        </authorList>
    </citation>
    <scope>NUCLEOTIDE SEQUENCE [LARGE SCALE GENOMIC DNA]</scope>
    <source>
        <strain evidence="5">R106</strain>
    </source>
</reference>
<name>A0A3N4EQ65_9GAMM</name>
<dbReference type="Pfam" id="PF00329">
    <property type="entry name" value="Complex1_30kDa"/>
    <property type="match status" value="1"/>
</dbReference>
<protein>
    <submittedName>
        <fullName evidence="3">NADH-quinone oxidoreductase subunit C</fullName>
    </submittedName>
</protein>
<evidence type="ECO:0000313" key="4">
    <source>
        <dbReference type="Proteomes" id="UP000273778"/>
    </source>
</evidence>
<accession>A0A3N4EQ65</accession>
<evidence type="ECO:0000313" key="3">
    <source>
        <dbReference type="EMBL" id="RPA31484.1"/>
    </source>
</evidence>
<evidence type="ECO:0000259" key="1">
    <source>
        <dbReference type="Pfam" id="PF00329"/>
    </source>
</evidence>
<dbReference type="GO" id="GO:0008137">
    <property type="term" value="F:NADH dehydrogenase (ubiquinone) activity"/>
    <property type="evidence" value="ECO:0007669"/>
    <property type="project" value="InterPro"/>
</dbReference>
<sequence length="179" mass="20467">MNDDISRFQTMLHTSIQGDHSLTIRINDKGVHTLWCKVDKVKDIQLMAQIVKDLGGRLSTITAYQLKANLPSEDHEIAYHFDIHGSTLTATVKLIGDNKTISSLTPIFRNADWNEREFMELYDIEVEGHPDPRRLFIDESIDPAVLQRFIPYSAMVNAASTKTLWENIMDKRGQPNDKL</sequence>
<dbReference type="EMBL" id="RKKB01000005">
    <property type="protein sequence ID" value="RPA31484.1"/>
    <property type="molecule type" value="Genomic_DNA"/>
</dbReference>
<dbReference type="AlphaFoldDB" id="A0A3N4EQ65"/>
<reference evidence="2 4" key="1">
    <citation type="submission" date="2018-11" db="EMBL/GenBank/DDBJ databases">
        <title>Shewanella sp. M2.</title>
        <authorList>
            <person name="Hwang Y.J."/>
            <person name="Hwang C.Y."/>
        </authorList>
    </citation>
    <scope>NUCLEOTIDE SEQUENCE [LARGE SCALE GENOMIC DNA]</scope>
    <source>
        <strain evidence="2 4">M2</strain>
    </source>
</reference>
<dbReference type="KEGG" id="spsr:EGC80_02355"/>
<gene>
    <name evidence="3" type="ORF">EGC77_13915</name>
    <name evidence="2" type="ORF">EGC80_02355</name>
</gene>